<dbReference type="Gene3D" id="3.10.129.10">
    <property type="entry name" value="Hotdog Thioesterase"/>
    <property type="match status" value="1"/>
</dbReference>
<dbReference type="InterPro" id="IPR002539">
    <property type="entry name" value="MaoC-like_dom"/>
</dbReference>
<dbReference type="InterPro" id="IPR029069">
    <property type="entry name" value="HotDog_dom_sf"/>
</dbReference>
<evidence type="ECO:0000259" key="1">
    <source>
        <dbReference type="Pfam" id="PF01575"/>
    </source>
</evidence>
<proteinExistence type="predicted"/>
<dbReference type="InterPro" id="IPR039375">
    <property type="entry name" value="NodN-like"/>
</dbReference>
<dbReference type="PANTHER" id="PTHR42993">
    <property type="entry name" value="MAOC-LIKE DEHYDRATASE DOMAIN-CONTAINING PROTEIN"/>
    <property type="match status" value="1"/>
</dbReference>
<dbReference type="EMBL" id="VSIY01000004">
    <property type="protein sequence ID" value="TYB82310.1"/>
    <property type="molecule type" value="Genomic_DNA"/>
</dbReference>
<dbReference type="Proteomes" id="UP000322080">
    <property type="component" value="Unassembled WGS sequence"/>
</dbReference>
<protein>
    <submittedName>
        <fullName evidence="2">MaoC family dehydratase</fullName>
    </submittedName>
</protein>
<keyword evidence="3" id="KW-1185">Reference proteome</keyword>
<dbReference type="CDD" id="cd03450">
    <property type="entry name" value="NodN"/>
    <property type="match status" value="1"/>
</dbReference>
<sequence length="151" mass="16646">MVTIIETPGDFADYVGKELGVSDWMVIDQARIDAFAELTGDKQWIHVDPERARTEMPGGKTIAHGYLTLSMMPRLGPLFQVEKKSRALNYGLDRLRFTGAVPAGSRIRLKQGVKAVEPVEGGQRVTLDCVIEVEGQDKPALVATQIVAFYD</sequence>
<evidence type="ECO:0000313" key="3">
    <source>
        <dbReference type="Proteomes" id="UP000322080"/>
    </source>
</evidence>
<gene>
    <name evidence="2" type="ORF">FVF75_06210</name>
</gene>
<name>A0A5D0RL21_9RHOB</name>
<dbReference type="RefSeq" id="WP_148377074.1">
    <property type="nucleotide sequence ID" value="NZ_VSIY01000004.1"/>
</dbReference>
<feature type="domain" description="MaoC-like" evidence="1">
    <location>
        <begin position="12"/>
        <end position="122"/>
    </location>
</feature>
<organism evidence="2 3">
    <name type="scientific">Maritimibacter fusiformis</name>
    <dbReference type="NCBI Taxonomy" id="2603819"/>
    <lineage>
        <taxon>Bacteria</taxon>
        <taxon>Pseudomonadati</taxon>
        <taxon>Pseudomonadota</taxon>
        <taxon>Alphaproteobacteria</taxon>
        <taxon>Rhodobacterales</taxon>
        <taxon>Roseobacteraceae</taxon>
        <taxon>Maritimibacter</taxon>
    </lineage>
</organism>
<accession>A0A5D0RL21</accession>
<evidence type="ECO:0000313" key="2">
    <source>
        <dbReference type="EMBL" id="TYB82310.1"/>
    </source>
</evidence>
<dbReference type="Pfam" id="PF01575">
    <property type="entry name" value="MaoC_dehydratas"/>
    <property type="match status" value="1"/>
</dbReference>
<dbReference type="AlphaFoldDB" id="A0A5D0RL21"/>
<comment type="caution">
    <text evidence="2">The sequence shown here is derived from an EMBL/GenBank/DDBJ whole genome shotgun (WGS) entry which is preliminary data.</text>
</comment>
<dbReference type="PANTHER" id="PTHR42993:SF1">
    <property type="entry name" value="MAOC-LIKE DEHYDRATASE DOMAIN-CONTAINING PROTEIN"/>
    <property type="match status" value="1"/>
</dbReference>
<dbReference type="SUPFAM" id="SSF54637">
    <property type="entry name" value="Thioesterase/thiol ester dehydrase-isomerase"/>
    <property type="match status" value="1"/>
</dbReference>
<reference evidence="2 3" key="1">
    <citation type="submission" date="2019-08" db="EMBL/GenBank/DDBJ databases">
        <title>Identification of a novel species of the genus Boseongicola.</title>
        <authorList>
            <person name="Zhang X.-Q."/>
        </authorList>
    </citation>
    <scope>NUCLEOTIDE SEQUENCE [LARGE SCALE GENOMIC DNA]</scope>
    <source>
        <strain evidence="2 3">HY14</strain>
    </source>
</reference>